<dbReference type="Pfam" id="PF13801">
    <property type="entry name" value="Metal_resist"/>
    <property type="match status" value="1"/>
</dbReference>
<dbReference type="KEGG" id="cmar:IMCC12053_916"/>
<evidence type="ECO:0000313" key="2">
    <source>
        <dbReference type="Proteomes" id="UP000064920"/>
    </source>
</evidence>
<dbReference type="Proteomes" id="UP000064920">
    <property type="component" value="Chromosome"/>
</dbReference>
<sequence>MSDLDQTPPKTNRFHWSRVVLAVSLALNLAVVGLVAGAALRHEKRDGPDDDHARTMQSRDFGFGPYVGAFEGDVRRDLGRAFSQKAGGRVEARARIQAQFDAVMAALRSEPFDAAMFESLIVGQQSDLAARQEIGARLLAQKVAQMTPDERAAYASRLDDMIKRGPRDDKGHDDKDRSKN</sequence>
<name>A0A0P0A8Q8_9RHOB</name>
<dbReference type="PATRIC" id="fig|1397108.4.peg.943"/>
<organism evidence="1 2">
    <name type="scientific">Celeribacter marinus</name>
    <dbReference type="NCBI Taxonomy" id="1397108"/>
    <lineage>
        <taxon>Bacteria</taxon>
        <taxon>Pseudomonadati</taxon>
        <taxon>Pseudomonadota</taxon>
        <taxon>Alphaproteobacteria</taxon>
        <taxon>Rhodobacterales</taxon>
        <taxon>Roseobacteraceae</taxon>
        <taxon>Celeribacter</taxon>
    </lineage>
</organism>
<dbReference type="STRING" id="1397108.IMCC12053_916"/>
<evidence type="ECO:0000313" key="1">
    <source>
        <dbReference type="EMBL" id="ALI54864.1"/>
    </source>
</evidence>
<dbReference type="InterPro" id="IPR025961">
    <property type="entry name" value="Metal_resist"/>
</dbReference>
<dbReference type="EMBL" id="CP012023">
    <property type="protein sequence ID" value="ALI54864.1"/>
    <property type="molecule type" value="Genomic_DNA"/>
</dbReference>
<accession>A0A0P0A8Q8</accession>
<dbReference type="RefSeq" id="WP_062216113.1">
    <property type="nucleotide sequence ID" value="NZ_CP012023.1"/>
</dbReference>
<reference evidence="1 2" key="1">
    <citation type="submission" date="2015-05" db="EMBL/GenBank/DDBJ databases">
        <authorList>
            <person name="Wang D.B."/>
            <person name="Wang M."/>
        </authorList>
    </citation>
    <scope>NUCLEOTIDE SEQUENCE [LARGE SCALE GENOMIC DNA]</scope>
    <source>
        <strain evidence="1 2">IMCC 12053</strain>
    </source>
</reference>
<gene>
    <name evidence="1" type="ORF">IMCC12053_916</name>
</gene>
<dbReference type="AlphaFoldDB" id="A0A0P0A8Q8"/>
<dbReference type="OrthoDB" id="7876971at2"/>
<keyword evidence="2" id="KW-1185">Reference proteome</keyword>
<protein>
    <submittedName>
        <fullName evidence="1">Uncharacterized protein</fullName>
    </submittedName>
</protein>
<proteinExistence type="predicted"/>